<dbReference type="OrthoDB" id="2987623at2"/>
<evidence type="ECO:0000256" key="4">
    <source>
        <dbReference type="ARBA" id="ARBA00023136"/>
    </source>
</evidence>
<evidence type="ECO:0000256" key="1">
    <source>
        <dbReference type="ARBA" id="ARBA00004141"/>
    </source>
</evidence>
<feature type="transmembrane region" description="Helical" evidence="5">
    <location>
        <begin position="148"/>
        <end position="170"/>
    </location>
</feature>
<name>A0A1G6RMX9_9BACL</name>
<dbReference type="Pfam" id="PF04893">
    <property type="entry name" value="Yip1"/>
    <property type="match status" value="1"/>
</dbReference>
<feature type="transmembrane region" description="Helical" evidence="5">
    <location>
        <begin position="35"/>
        <end position="54"/>
    </location>
</feature>
<keyword evidence="2 5" id="KW-0812">Transmembrane</keyword>
<feature type="domain" description="Yip1" evidence="6">
    <location>
        <begin position="14"/>
        <end position="194"/>
    </location>
</feature>
<evidence type="ECO:0000313" key="7">
    <source>
        <dbReference type="EMBL" id="SDD05296.1"/>
    </source>
</evidence>
<dbReference type="EMBL" id="FMZA01000029">
    <property type="protein sequence ID" value="SDD05296.1"/>
    <property type="molecule type" value="Genomic_DNA"/>
</dbReference>
<feature type="transmembrane region" description="Helical" evidence="5">
    <location>
        <begin position="108"/>
        <end position="128"/>
    </location>
</feature>
<reference evidence="7 8" key="1">
    <citation type="submission" date="2016-10" db="EMBL/GenBank/DDBJ databases">
        <authorList>
            <person name="de Groot N.N."/>
        </authorList>
    </citation>
    <scope>NUCLEOTIDE SEQUENCE [LARGE SCALE GENOMIC DNA]</scope>
    <source>
        <strain evidence="7 8">DSM 45514</strain>
    </source>
</reference>
<evidence type="ECO:0000259" key="6">
    <source>
        <dbReference type="Pfam" id="PF04893"/>
    </source>
</evidence>
<sequence>MEPVMWVENKPGWAVWVRTRMTIRSRLEDPFPSRWGLFFIPLFGISMTLDQISFSEYGVWYTLSHLLLVSLPIGLAAGWVVWLLYGALFWGAGRLIGGEAGWKEMQWALVWALVPYTAKLIIWLFRMLCFGEETFTLYTPTIDNSFPLLFLYFFFFIVDTVLTIWFYLILIKSVAEAHRFSAWRGAAVVLLSLVCCGSC</sequence>
<feature type="transmembrane region" description="Helical" evidence="5">
    <location>
        <begin position="66"/>
        <end position="88"/>
    </location>
</feature>
<comment type="subcellular location">
    <subcellularLocation>
        <location evidence="1">Membrane</location>
        <topology evidence="1">Multi-pass membrane protein</topology>
    </subcellularLocation>
</comment>
<dbReference type="RefSeq" id="WP_091573074.1">
    <property type="nucleotide sequence ID" value="NZ_FMZA01000029.1"/>
</dbReference>
<protein>
    <submittedName>
        <fullName evidence="7">Yip1 domain-containing protein</fullName>
    </submittedName>
</protein>
<keyword evidence="3 5" id="KW-1133">Transmembrane helix</keyword>
<evidence type="ECO:0000256" key="5">
    <source>
        <dbReference type="SAM" id="Phobius"/>
    </source>
</evidence>
<dbReference type="AlphaFoldDB" id="A0A1G6RMX9"/>
<accession>A0A1G6RMX9</accession>
<dbReference type="STRING" id="1236220.SAMN04488112_1295"/>
<keyword evidence="4 5" id="KW-0472">Membrane</keyword>
<proteinExistence type="predicted"/>
<evidence type="ECO:0000256" key="3">
    <source>
        <dbReference type="ARBA" id="ARBA00022989"/>
    </source>
</evidence>
<dbReference type="InterPro" id="IPR006977">
    <property type="entry name" value="Yip1_dom"/>
</dbReference>
<dbReference type="Proteomes" id="UP000199387">
    <property type="component" value="Unassembled WGS sequence"/>
</dbReference>
<dbReference type="GO" id="GO:0016020">
    <property type="term" value="C:membrane"/>
    <property type="evidence" value="ECO:0007669"/>
    <property type="project" value="UniProtKB-SubCell"/>
</dbReference>
<evidence type="ECO:0000313" key="8">
    <source>
        <dbReference type="Proteomes" id="UP000199387"/>
    </source>
</evidence>
<keyword evidence="8" id="KW-1185">Reference proteome</keyword>
<gene>
    <name evidence="7" type="ORF">SAMN04488112_1295</name>
</gene>
<organism evidence="7 8">
    <name type="scientific">Melghirimyces thermohalophilus</name>
    <dbReference type="NCBI Taxonomy" id="1236220"/>
    <lineage>
        <taxon>Bacteria</taxon>
        <taxon>Bacillati</taxon>
        <taxon>Bacillota</taxon>
        <taxon>Bacilli</taxon>
        <taxon>Bacillales</taxon>
        <taxon>Thermoactinomycetaceae</taxon>
        <taxon>Melghirimyces</taxon>
    </lineage>
</organism>
<evidence type="ECO:0000256" key="2">
    <source>
        <dbReference type="ARBA" id="ARBA00022692"/>
    </source>
</evidence>